<name>A0A3F3H8L8_9LACO</name>
<dbReference type="NCBIfam" id="NF009726">
    <property type="entry name" value="PRK13253.1"/>
    <property type="match status" value="1"/>
</dbReference>
<evidence type="ECO:0000256" key="3">
    <source>
        <dbReference type="ARBA" id="ARBA00022553"/>
    </source>
</evidence>
<dbReference type="PIRSF" id="PIRSF002736">
    <property type="entry name" value="Citrt_lyas_gamma"/>
    <property type="match status" value="1"/>
</dbReference>
<comment type="subcellular location">
    <subcellularLocation>
        <location evidence="1 4">Cytoplasm</location>
    </subcellularLocation>
</comment>
<protein>
    <recommendedName>
        <fullName evidence="4">Citrate lyase acyl carrier protein</fullName>
    </recommendedName>
    <alternativeName>
        <fullName evidence="4">Citrate lyase gamma chain</fullName>
    </alternativeName>
</protein>
<organism evidence="6 7">
    <name type="scientific">Fructobacillus pseudoficulneus</name>
    <dbReference type="NCBI Taxonomy" id="220714"/>
    <lineage>
        <taxon>Bacteria</taxon>
        <taxon>Bacillati</taxon>
        <taxon>Bacillota</taxon>
        <taxon>Bacilli</taxon>
        <taxon>Lactobacillales</taxon>
        <taxon>Lactobacillaceae</taxon>
        <taxon>Fructobacillus</taxon>
    </lineage>
</organism>
<keyword evidence="7" id="KW-1185">Reference proteome</keyword>
<dbReference type="InterPro" id="IPR006495">
    <property type="entry name" value="CitD"/>
</dbReference>
<evidence type="ECO:0000256" key="1">
    <source>
        <dbReference type="ARBA" id="ARBA00004496"/>
    </source>
</evidence>
<keyword evidence="6" id="KW-0456">Lyase</keyword>
<dbReference type="InterPro" id="IPR023439">
    <property type="entry name" value="Mal_deCO2ase/Cit_lyase_ACP"/>
</dbReference>
<evidence type="ECO:0000256" key="4">
    <source>
        <dbReference type="HAMAP-Rule" id="MF_00805"/>
    </source>
</evidence>
<dbReference type="AlphaFoldDB" id="A0A3F3H8L8"/>
<comment type="similarity">
    <text evidence="4">Belongs to the CitD family.</text>
</comment>
<dbReference type="RefSeq" id="WP_059377205.1">
    <property type="nucleotide sequence ID" value="NZ_DF968064.1"/>
</dbReference>
<dbReference type="NCBIfam" id="TIGR01608">
    <property type="entry name" value="citD"/>
    <property type="match status" value="1"/>
</dbReference>
<evidence type="ECO:0000313" key="7">
    <source>
        <dbReference type="Proteomes" id="UP000061227"/>
    </source>
</evidence>
<comment type="function">
    <text evidence="4">Covalent carrier of the coenzyme of citrate lyase.</text>
</comment>
<dbReference type="Pfam" id="PF06857">
    <property type="entry name" value="ACP"/>
    <property type="match status" value="1"/>
</dbReference>
<proteinExistence type="inferred from homology"/>
<gene>
    <name evidence="4" type="primary">citD</name>
    <name evidence="6" type="ORF">FPFC_021310</name>
</gene>
<dbReference type="STRING" id="220714.SAMN05660469_0618"/>
<dbReference type="GO" id="GO:0016829">
    <property type="term" value="F:lyase activity"/>
    <property type="evidence" value="ECO:0007669"/>
    <property type="project" value="UniProtKB-KW"/>
</dbReference>
<evidence type="ECO:0000313" key="6">
    <source>
        <dbReference type="EMBL" id="GAP02683.1"/>
    </source>
</evidence>
<dbReference type="OrthoDB" id="1120942at2"/>
<reference evidence="6 7" key="1">
    <citation type="journal article" date="2015" name="BMC Genomics">
        <title>Comparative genomics of Fructobacillus spp. and Leuconostoc spp. reveals niche-specific evolution of Fructobacillus spp.</title>
        <authorList>
            <person name="Endo A."/>
            <person name="Tanizawa Y."/>
            <person name="Tanaka N."/>
            <person name="Maeno S."/>
            <person name="Kumar H."/>
            <person name="Shiwa Y."/>
            <person name="Okada S."/>
            <person name="Yoshikawa H."/>
            <person name="Dicks L."/>
            <person name="Nakagawa J."/>
            <person name="Arita M."/>
        </authorList>
    </citation>
    <scope>NUCLEOTIDE SEQUENCE [LARGE SCALE GENOMIC DNA]</scope>
    <source>
        <strain evidence="6 7">DSM 15468</strain>
    </source>
</reference>
<dbReference type="HAMAP" id="MF_00805">
    <property type="entry name" value="CitD"/>
    <property type="match status" value="1"/>
</dbReference>
<comment type="subunit">
    <text evidence="4">Oligomer with a subunit composition of (alpha,beta,gamma)6.</text>
</comment>
<dbReference type="GO" id="GO:0005737">
    <property type="term" value="C:cytoplasm"/>
    <property type="evidence" value="ECO:0007669"/>
    <property type="project" value="UniProtKB-SubCell"/>
</dbReference>
<keyword evidence="3 4" id="KW-0597">Phosphoprotein</keyword>
<dbReference type="EMBL" id="DF968064">
    <property type="protein sequence ID" value="GAP02683.1"/>
    <property type="molecule type" value="Genomic_DNA"/>
</dbReference>
<accession>A0A3F3H8L8</accession>
<dbReference type="Proteomes" id="UP000061227">
    <property type="component" value="Unassembled WGS sequence"/>
</dbReference>
<evidence type="ECO:0000256" key="2">
    <source>
        <dbReference type="ARBA" id="ARBA00022490"/>
    </source>
</evidence>
<evidence type="ECO:0000256" key="5">
    <source>
        <dbReference type="PIRSR" id="PIRSR002736-50"/>
    </source>
</evidence>
<sequence length="97" mass="10402">MEIKKTAMAGTLESSDLQIMLSQGTKGIEFDLTSDVAKQFGDDIKATIKAVLDAFGIDNVLVKVVDKGALTPVIKARAITAAQRALDIADQPQWEVL</sequence>
<keyword evidence="2 4" id="KW-0963">Cytoplasm</keyword>
<feature type="modified residue" description="O-(phosphoribosyl dephospho-coenzyme A)serine" evidence="4 5">
    <location>
        <position position="14"/>
    </location>
</feature>